<dbReference type="AlphaFoldDB" id="A0A2S9YRS9"/>
<dbReference type="RefSeq" id="WP_106089503.1">
    <property type="nucleotide sequence ID" value="NZ_PVNL01000049.1"/>
</dbReference>
<comment type="similarity">
    <text evidence="1">Belongs to the universal stress protein A family.</text>
</comment>
<protein>
    <submittedName>
        <fullName evidence="3">Universal stress protein family protein</fullName>
    </submittedName>
</protein>
<dbReference type="InterPro" id="IPR006015">
    <property type="entry name" value="Universal_stress_UspA"/>
</dbReference>
<evidence type="ECO:0000313" key="3">
    <source>
        <dbReference type="EMBL" id="PRQ07804.1"/>
    </source>
</evidence>
<dbReference type="OrthoDB" id="9792500at2"/>
<dbReference type="InterPro" id="IPR014729">
    <property type="entry name" value="Rossmann-like_a/b/a_fold"/>
</dbReference>
<name>A0A2S9YRS9_9BACT</name>
<evidence type="ECO:0000256" key="1">
    <source>
        <dbReference type="ARBA" id="ARBA00008791"/>
    </source>
</evidence>
<dbReference type="EMBL" id="PVNL01000049">
    <property type="protein sequence ID" value="PRQ07804.1"/>
    <property type="molecule type" value="Genomic_DNA"/>
</dbReference>
<dbReference type="PANTHER" id="PTHR46268">
    <property type="entry name" value="STRESS RESPONSE PROTEIN NHAX"/>
    <property type="match status" value="1"/>
</dbReference>
<dbReference type="Proteomes" id="UP000238823">
    <property type="component" value="Unassembled WGS sequence"/>
</dbReference>
<sequence>MSSPFQLTLGLDMRPQTTGATQYALWLCRAANLQPAGHVHAVHVIDPPAMVELSRHVDEQTMLGAFKRRGKEILDEIAHGARLHAPEVRGGDVLDELEAAAREQSSTALLVSRRAGAGARLALTRLGSTARRLLRRLAQPTIVVPPDLLCSSVGDGPVLVAVDFSEDSARALAWARSVATVIGRKLELVHFAEMPDQLGYAGLIQSERWDQLANEILDSARGSMVAFVRNHRAADLRTTVLRGSTLPALPDYAASRHACLLVTGSGHHGLAHRAIVPSVASETAALSSVPVAVVP</sequence>
<accession>A0A2S9YRS9</accession>
<dbReference type="CDD" id="cd00293">
    <property type="entry name" value="USP-like"/>
    <property type="match status" value="2"/>
</dbReference>
<dbReference type="Pfam" id="PF00582">
    <property type="entry name" value="Usp"/>
    <property type="match status" value="2"/>
</dbReference>
<proteinExistence type="inferred from homology"/>
<comment type="caution">
    <text evidence="3">The sequence shown here is derived from an EMBL/GenBank/DDBJ whole genome shotgun (WGS) entry which is preliminary data.</text>
</comment>
<dbReference type="Gene3D" id="3.40.50.620">
    <property type="entry name" value="HUPs"/>
    <property type="match status" value="2"/>
</dbReference>
<evidence type="ECO:0000259" key="2">
    <source>
        <dbReference type="Pfam" id="PF00582"/>
    </source>
</evidence>
<dbReference type="PANTHER" id="PTHR46268:SF6">
    <property type="entry name" value="UNIVERSAL STRESS PROTEIN UP12"/>
    <property type="match status" value="1"/>
</dbReference>
<reference evidence="3 4" key="1">
    <citation type="submission" date="2018-03" db="EMBL/GenBank/DDBJ databases">
        <title>Draft Genome Sequences of the Obligatory Marine Myxobacteria Enhygromyxa salina SWB007.</title>
        <authorList>
            <person name="Poehlein A."/>
            <person name="Moghaddam J.A."/>
            <person name="Harms H."/>
            <person name="Alanjari M."/>
            <person name="Koenig G.M."/>
            <person name="Daniel R."/>
            <person name="Schaeberle T.F."/>
        </authorList>
    </citation>
    <scope>NUCLEOTIDE SEQUENCE [LARGE SCALE GENOMIC DNA]</scope>
    <source>
        <strain evidence="3 4">SWB007</strain>
    </source>
</reference>
<organism evidence="3 4">
    <name type="scientific">Enhygromyxa salina</name>
    <dbReference type="NCBI Taxonomy" id="215803"/>
    <lineage>
        <taxon>Bacteria</taxon>
        <taxon>Pseudomonadati</taxon>
        <taxon>Myxococcota</taxon>
        <taxon>Polyangia</taxon>
        <taxon>Nannocystales</taxon>
        <taxon>Nannocystaceae</taxon>
        <taxon>Enhygromyxa</taxon>
    </lineage>
</organism>
<feature type="domain" description="UspA" evidence="2">
    <location>
        <begin position="157"/>
        <end position="295"/>
    </location>
</feature>
<gene>
    <name evidence="3" type="ORF">ENSA7_24760</name>
</gene>
<dbReference type="PRINTS" id="PR01438">
    <property type="entry name" value="UNVRSLSTRESS"/>
</dbReference>
<evidence type="ECO:0000313" key="4">
    <source>
        <dbReference type="Proteomes" id="UP000238823"/>
    </source>
</evidence>
<dbReference type="SUPFAM" id="SSF52402">
    <property type="entry name" value="Adenine nucleotide alpha hydrolases-like"/>
    <property type="match status" value="2"/>
</dbReference>
<dbReference type="InterPro" id="IPR006016">
    <property type="entry name" value="UspA"/>
</dbReference>
<feature type="domain" description="UspA" evidence="2">
    <location>
        <begin position="10"/>
        <end position="145"/>
    </location>
</feature>